<sequence length="240" mass="26628">MLRRERRGRAARDGGADEMGITSVWGISPHDGSVISALEPRMRPLIESVRALPESREAWQRWAVEPLPDWRSWYGRGDDAGRGALPERERERIDALIESFHGLTRAGPFDELYDGRCEGDDFSILADVWSDDFGQLVPFLAVHSKDYAVPALFHAIGSERAALIPGWTGNFVLSAAQVRQSLPQIEAVFSFTAEQRAAAEDQLWLDVRPGEESVLDGPLRCWREAAAHGLGLCGAAVHVW</sequence>
<dbReference type="Proteomes" id="UP000654471">
    <property type="component" value="Unassembled WGS sequence"/>
</dbReference>
<reference evidence="2" key="1">
    <citation type="journal article" date="2019" name="Int. J. Syst. Evol. Microbiol.">
        <title>The Global Catalogue of Microorganisms (GCM) 10K type strain sequencing project: providing services to taxonomists for standard genome sequencing and annotation.</title>
        <authorList>
            <consortium name="The Broad Institute Genomics Platform"/>
            <consortium name="The Broad Institute Genome Sequencing Center for Infectious Disease"/>
            <person name="Wu L."/>
            <person name="Ma J."/>
        </authorList>
    </citation>
    <scope>NUCLEOTIDE SEQUENCE [LARGE SCALE GENOMIC DNA]</scope>
    <source>
        <strain evidence="2">JCM 3399</strain>
    </source>
</reference>
<comment type="caution">
    <text evidence="1">The sequence shown here is derived from an EMBL/GenBank/DDBJ whole genome shotgun (WGS) entry which is preliminary data.</text>
</comment>
<proteinExistence type="predicted"/>
<accession>A0ABQ2VQ89</accession>
<gene>
    <name evidence="1" type="ORF">GCM10010211_76730</name>
</gene>
<protein>
    <recommendedName>
        <fullName evidence="3">Knr4/Smi1-like domain-containing protein</fullName>
    </recommendedName>
</protein>
<evidence type="ECO:0000313" key="1">
    <source>
        <dbReference type="EMBL" id="GGU98098.1"/>
    </source>
</evidence>
<organism evidence="1 2">
    <name type="scientific">Streptomyces albospinus</name>
    <dbReference type="NCBI Taxonomy" id="285515"/>
    <lineage>
        <taxon>Bacteria</taxon>
        <taxon>Bacillati</taxon>
        <taxon>Actinomycetota</taxon>
        <taxon>Actinomycetes</taxon>
        <taxon>Kitasatosporales</taxon>
        <taxon>Streptomycetaceae</taxon>
        <taxon>Streptomyces</taxon>
    </lineage>
</organism>
<dbReference type="EMBL" id="BMRP01000058">
    <property type="protein sequence ID" value="GGU98098.1"/>
    <property type="molecule type" value="Genomic_DNA"/>
</dbReference>
<evidence type="ECO:0008006" key="3">
    <source>
        <dbReference type="Google" id="ProtNLM"/>
    </source>
</evidence>
<evidence type="ECO:0000313" key="2">
    <source>
        <dbReference type="Proteomes" id="UP000654471"/>
    </source>
</evidence>
<keyword evidence="2" id="KW-1185">Reference proteome</keyword>
<name>A0ABQ2VQ89_9ACTN</name>